<evidence type="ECO:0000313" key="3">
    <source>
        <dbReference type="Proteomes" id="UP000663829"/>
    </source>
</evidence>
<dbReference type="EMBL" id="CAJOBC010006656">
    <property type="protein sequence ID" value="CAF3906767.1"/>
    <property type="molecule type" value="Genomic_DNA"/>
</dbReference>
<dbReference type="EMBL" id="CAJNOQ010006656">
    <property type="protein sequence ID" value="CAF1143140.1"/>
    <property type="molecule type" value="Genomic_DNA"/>
</dbReference>
<evidence type="ECO:0000313" key="1">
    <source>
        <dbReference type="EMBL" id="CAF1143140.1"/>
    </source>
</evidence>
<reference evidence="1" key="1">
    <citation type="submission" date="2021-02" db="EMBL/GenBank/DDBJ databases">
        <authorList>
            <person name="Nowell W R."/>
        </authorList>
    </citation>
    <scope>NUCLEOTIDE SEQUENCE</scope>
</reference>
<gene>
    <name evidence="1" type="ORF">GPM918_LOCUS20792</name>
    <name evidence="2" type="ORF">SRO942_LOCUS20789</name>
</gene>
<accession>A0A814S635</accession>
<dbReference type="AlphaFoldDB" id="A0A814S635"/>
<dbReference type="Proteomes" id="UP000663829">
    <property type="component" value="Unassembled WGS sequence"/>
</dbReference>
<keyword evidence="3" id="KW-1185">Reference proteome</keyword>
<comment type="caution">
    <text evidence="1">The sequence shown here is derived from an EMBL/GenBank/DDBJ whole genome shotgun (WGS) entry which is preliminary data.</text>
</comment>
<dbReference type="OrthoDB" id="10064970at2759"/>
<dbReference type="Proteomes" id="UP000681722">
    <property type="component" value="Unassembled WGS sequence"/>
</dbReference>
<protein>
    <submittedName>
        <fullName evidence="1">Uncharacterized protein</fullName>
    </submittedName>
</protein>
<organism evidence="1 3">
    <name type="scientific">Didymodactylos carnosus</name>
    <dbReference type="NCBI Taxonomy" id="1234261"/>
    <lineage>
        <taxon>Eukaryota</taxon>
        <taxon>Metazoa</taxon>
        <taxon>Spiralia</taxon>
        <taxon>Gnathifera</taxon>
        <taxon>Rotifera</taxon>
        <taxon>Eurotatoria</taxon>
        <taxon>Bdelloidea</taxon>
        <taxon>Philodinida</taxon>
        <taxon>Philodinidae</taxon>
        <taxon>Didymodactylos</taxon>
    </lineage>
</organism>
<evidence type="ECO:0000313" key="2">
    <source>
        <dbReference type="EMBL" id="CAF3906767.1"/>
    </source>
</evidence>
<sequence length="70" mass="8030">MRYCSDIFPKDKPNFSSCLKISSKDVLSMLTENSNTTATRFYLTIIHLTILAYIDKTTSVSDRIYFVDPV</sequence>
<name>A0A814S635_9BILA</name>
<proteinExistence type="predicted"/>